<reference evidence="2" key="1">
    <citation type="journal article" date="2020" name="Fungal Divers.">
        <title>Resolving the Mortierellaceae phylogeny through synthesis of multi-gene phylogenetics and phylogenomics.</title>
        <authorList>
            <person name="Vandepol N."/>
            <person name="Liber J."/>
            <person name="Desiro A."/>
            <person name="Na H."/>
            <person name="Kennedy M."/>
            <person name="Barry K."/>
            <person name="Grigoriev I.V."/>
            <person name="Miller A.N."/>
            <person name="O'Donnell K."/>
            <person name="Stajich J.E."/>
            <person name="Bonito G."/>
        </authorList>
    </citation>
    <scope>NUCLEOTIDE SEQUENCE</scope>
    <source>
        <strain evidence="2">NRRL 6426</strain>
    </source>
</reference>
<gene>
    <name evidence="2" type="ORF">BG015_011549</name>
</gene>
<name>A0A9P5V8A9_9FUNG</name>
<dbReference type="InterPro" id="IPR001810">
    <property type="entry name" value="F-box_dom"/>
</dbReference>
<proteinExistence type="predicted"/>
<evidence type="ECO:0000313" key="3">
    <source>
        <dbReference type="Proteomes" id="UP000748756"/>
    </source>
</evidence>
<evidence type="ECO:0000313" key="2">
    <source>
        <dbReference type="EMBL" id="KAF9146633.1"/>
    </source>
</evidence>
<dbReference type="OrthoDB" id="2437149at2759"/>
<protein>
    <recommendedName>
        <fullName evidence="1">F-box domain-containing protein</fullName>
    </recommendedName>
</protein>
<dbReference type="Pfam" id="PF12937">
    <property type="entry name" value="F-box-like"/>
    <property type="match status" value="1"/>
</dbReference>
<accession>A0A9P5V8A9</accession>
<dbReference type="SUPFAM" id="SSF52047">
    <property type="entry name" value="RNI-like"/>
    <property type="match status" value="1"/>
</dbReference>
<dbReference type="EMBL" id="JAAAUQ010000900">
    <property type="protein sequence ID" value="KAF9146633.1"/>
    <property type="molecule type" value="Genomic_DNA"/>
</dbReference>
<organism evidence="2 3">
    <name type="scientific">Linnemannia schmuckeri</name>
    <dbReference type="NCBI Taxonomy" id="64567"/>
    <lineage>
        <taxon>Eukaryota</taxon>
        <taxon>Fungi</taxon>
        <taxon>Fungi incertae sedis</taxon>
        <taxon>Mucoromycota</taxon>
        <taxon>Mortierellomycotina</taxon>
        <taxon>Mortierellomycetes</taxon>
        <taxon>Mortierellales</taxon>
        <taxon>Mortierellaceae</taxon>
        <taxon>Linnemannia</taxon>
    </lineage>
</organism>
<sequence>MSIAFDNTLITDNIFQYLSRRDTTACLKVSKAWYPLAQLHLWRSIVHYYTHRPDDYNSDSSNPPPEWWQPIRDDRFVDAFGNQRPSWTTHSSSPTFISAKQKELICRNAFRIKSLRIDYSAKNLLDVPFGNLTRFSLSCWCSHTKDWRDADPGGVEDRMLKGVALELIARNPRLKELELSYVEYFYSWYGGGTRPLTAFVMRVLQVLQRHHQSSSSLPSLSSSDSSNSGLYSLKPVYRGSTSMKDICSIVENCPPSLQELTIHSYIDAYAHIYTSDPQAIRDRFAAIKNNNLHIHIHNHTLNLSNNYSHPSITTPTNARQTTRTPNLRLLNIAHYDELISILTASCPTLTNINFGENFIAEEHMFRFLSTLPEGQLLGITMMIRPDFLTHVLPTLLERSASTLEAIRLQELDFVSDRIHHRSGYILQILTSCPQLKTLVVVPSRGLHSNPCLPNLLIHDLLQEDWVCSELKTLSNDVLDLAAPSESTNLDRGKNVENEAETTSPYNPELAIYKCKIQILASFYSRLKSRLPLLSTLDFQWSKSCKNIPYDCAVEYSNSLLTVDNLRWMGLRWWTIYGLKTTAVREALGALSEKESNLFEEHRWQGMGIYVRTDEDERRRRQREAKAERRTRWRVMYCCCSDDGDLEDLSALCQWEME</sequence>
<feature type="domain" description="F-box" evidence="1">
    <location>
        <begin position="13"/>
        <end position="46"/>
    </location>
</feature>
<evidence type="ECO:0000259" key="1">
    <source>
        <dbReference type="Pfam" id="PF12937"/>
    </source>
</evidence>
<dbReference type="Proteomes" id="UP000748756">
    <property type="component" value="Unassembled WGS sequence"/>
</dbReference>
<comment type="caution">
    <text evidence="2">The sequence shown here is derived from an EMBL/GenBank/DDBJ whole genome shotgun (WGS) entry which is preliminary data.</text>
</comment>
<dbReference type="AlphaFoldDB" id="A0A9P5V8A9"/>
<keyword evidence="3" id="KW-1185">Reference proteome</keyword>